<name>A0A8J6DS13_GALPY</name>
<dbReference type="AlphaFoldDB" id="A0A8J6DS13"/>
<accession>A0A8J6DS13</accession>
<evidence type="ECO:0000313" key="3">
    <source>
        <dbReference type="EMBL" id="KAG8518676.1"/>
    </source>
</evidence>
<dbReference type="OrthoDB" id="9304414at2759"/>
<feature type="domain" description="CASAMP second calponin-homology" evidence="2">
    <location>
        <begin position="1"/>
        <end position="26"/>
    </location>
</feature>
<organism evidence="3 4">
    <name type="scientific">Galemys pyrenaicus</name>
    <name type="common">Iberian desman</name>
    <name type="synonym">Pyrenean desman</name>
    <dbReference type="NCBI Taxonomy" id="202257"/>
    <lineage>
        <taxon>Eukaryota</taxon>
        <taxon>Metazoa</taxon>
        <taxon>Chordata</taxon>
        <taxon>Craniata</taxon>
        <taxon>Vertebrata</taxon>
        <taxon>Euteleostomi</taxon>
        <taxon>Mammalia</taxon>
        <taxon>Eutheria</taxon>
        <taxon>Laurasiatheria</taxon>
        <taxon>Eulipotyphla</taxon>
        <taxon>Talpidae</taxon>
        <taxon>Galemys</taxon>
    </lineage>
</organism>
<feature type="compositionally biased region" description="Basic and acidic residues" evidence="1">
    <location>
        <begin position="82"/>
        <end position="94"/>
    </location>
</feature>
<dbReference type="EMBL" id="JAGFMF010011628">
    <property type="protein sequence ID" value="KAG8518676.1"/>
    <property type="molecule type" value="Genomic_DNA"/>
</dbReference>
<reference evidence="3" key="1">
    <citation type="journal article" date="2021" name="Evol. Appl.">
        <title>The genome of the Pyrenean desman and the effects of bottlenecks and inbreeding on the genomic landscape of an endangered species.</title>
        <authorList>
            <person name="Escoda L."/>
            <person name="Castresana J."/>
        </authorList>
    </citation>
    <scope>NUCLEOTIDE SEQUENCE</scope>
    <source>
        <strain evidence="3">IBE-C5619</strain>
    </source>
</reference>
<evidence type="ECO:0000259" key="2">
    <source>
        <dbReference type="Pfam" id="PF11971"/>
    </source>
</evidence>
<dbReference type="Proteomes" id="UP000700334">
    <property type="component" value="Unassembled WGS sequence"/>
</dbReference>
<evidence type="ECO:0000256" key="1">
    <source>
        <dbReference type="SAM" id="MobiDB-lite"/>
    </source>
</evidence>
<proteinExistence type="predicted"/>
<evidence type="ECO:0000313" key="4">
    <source>
        <dbReference type="Proteomes" id="UP000700334"/>
    </source>
</evidence>
<dbReference type="InterPro" id="IPR022613">
    <property type="entry name" value="CH_CAMSAP_2"/>
</dbReference>
<keyword evidence="4" id="KW-1185">Reference proteome</keyword>
<feature type="region of interest" description="Disordered" evidence="1">
    <location>
        <begin position="60"/>
        <end position="117"/>
    </location>
</feature>
<dbReference type="Pfam" id="PF11971">
    <property type="entry name" value="CAMSAP_CH"/>
    <property type="match status" value="1"/>
</dbReference>
<comment type="caution">
    <text evidence="3">The sequence shown here is derived from an EMBL/GenBank/DDBJ whole genome shotgun (WGS) entry which is preliminary data.</text>
</comment>
<sequence>MRDSSDGAALLAVVHYYCPEQVKLDGECRRGRGSAWRAAGGGELRGADAWPVGAPARQSAVTRAGTRASVGDRPEGGQGLAADERLPALGHVERSPQGLGHPRPPRSLACGAGPWGT</sequence>
<protein>
    <recommendedName>
        <fullName evidence="2">CASAMP second calponin-homology domain-containing protein</fullName>
    </recommendedName>
</protein>
<gene>
    <name evidence="3" type="ORF">J0S82_018155</name>
</gene>